<dbReference type="InterPro" id="IPR050767">
    <property type="entry name" value="Sel1_AlgK"/>
</dbReference>
<dbReference type="SUPFAM" id="SSF81901">
    <property type="entry name" value="HCP-like"/>
    <property type="match status" value="2"/>
</dbReference>
<protein>
    <recommendedName>
        <fullName evidence="1">RING-type domain-containing protein</fullName>
    </recommendedName>
</protein>
<evidence type="ECO:0000259" key="1">
    <source>
        <dbReference type="PROSITE" id="PS50089"/>
    </source>
</evidence>
<dbReference type="GO" id="GO:0005737">
    <property type="term" value="C:cytoplasm"/>
    <property type="evidence" value="ECO:0007669"/>
    <property type="project" value="UniProtKB-ARBA"/>
</dbReference>
<dbReference type="Gene3D" id="1.25.40.10">
    <property type="entry name" value="Tetratricopeptide repeat domain"/>
    <property type="match status" value="1"/>
</dbReference>
<dbReference type="AlphaFoldDB" id="A0A6C0H6I5"/>
<dbReference type="SMART" id="SM00028">
    <property type="entry name" value="TPR"/>
    <property type="match status" value="2"/>
</dbReference>
<dbReference type="InterPro" id="IPR019734">
    <property type="entry name" value="TPR_rpt"/>
</dbReference>
<accession>A0A6C0H6I5</accession>
<dbReference type="Pfam" id="PF08238">
    <property type="entry name" value="Sel1"/>
    <property type="match status" value="3"/>
</dbReference>
<dbReference type="SMART" id="SM00671">
    <property type="entry name" value="SEL1"/>
    <property type="match status" value="4"/>
</dbReference>
<dbReference type="PANTHER" id="PTHR11102">
    <property type="entry name" value="SEL-1-LIKE PROTEIN"/>
    <property type="match status" value="1"/>
</dbReference>
<dbReference type="PANTHER" id="PTHR11102:SF160">
    <property type="entry name" value="ERAD-ASSOCIATED E3 UBIQUITIN-PROTEIN LIGASE COMPONENT HRD3"/>
    <property type="match status" value="1"/>
</dbReference>
<dbReference type="InterPro" id="IPR013083">
    <property type="entry name" value="Znf_RING/FYVE/PHD"/>
</dbReference>
<sequence>MFENIEEIEKKYKIKFSDIIEYDETMVLSIFNSLEMGEEEYDLDNSNMLVVIGLYYFHIKKDYKNAKTYYLMASEKGNYEGTHKLGYLYYNIENDRMNAKKCYLMVIEKGIEKGMYNLGYLYYKEKDYDNAKKYYLMAIEKGHVISMYNLGEIYHSVEKDYDNAKKYYLMAIEKGYVNAMNNLGSLYYNKKDNVNAKKYWLMAIEKGCANAINNIKRIMNEIELYFCLKEMENKNELIENEIKRLKKTKKVNEYENKLIYFGELNNIKNCEICLDNDKLHLLMECGRHDICKDCFIKVEKCPYCRN</sequence>
<dbReference type="PROSITE" id="PS50089">
    <property type="entry name" value="ZF_RING_2"/>
    <property type="match status" value="1"/>
</dbReference>
<dbReference type="Pfam" id="PF13181">
    <property type="entry name" value="TPR_8"/>
    <property type="match status" value="1"/>
</dbReference>
<dbReference type="Gene3D" id="3.30.40.10">
    <property type="entry name" value="Zinc/RING finger domain, C3HC4 (zinc finger)"/>
    <property type="match status" value="1"/>
</dbReference>
<organism evidence="2">
    <name type="scientific">viral metagenome</name>
    <dbReference type="NCBI Taxonomy" id="1070528"/>
    <lineage>
        <taxon>unclassified sequences</taxon>
        <taxon>metagenomes</taxon>
        <taxon>organismal metagenomes</taxon>
    </lineage>
</organism>
<proteinExistence type="predicted"/>
<dbReference type="EMBL" id="MN739882">
    <property type="protein sequence ID" value="QHT75765.1"/>
    <property type="molecule type" value="Genomic_DNA"/>
</dbReference>
<dbReference type="InterPro" id="IPR011990">
    <property type="entry name" value="TPR-like_helical_dom_sf"/>
</dbReference>
<reference evidence="2" key="1">
    <citation type="journal article" date="2020" name="Nature">
        <title>Giant virus diversity and host interactions through global metagenomics.</title>
        <authorList>
            <person name="Schulz F."/>
            <person name="Roux S."/>
            <person name="Paez-Espino D."/>
            <person name="Jungbluth S."/>
            <person name="Walsh D.A."/>
            <person name="Denef V.J."/>
            <person name="McMahon K.D."/>
            <person name="Konstantinidis K.T."/>
            <person name="Eloe-Fadrosh E.A."/>
            <person name="Kyrpides N.C."/>
            <person name="Woyke T."/>
        </authorList>
    </citation>
    <scope>NUCLEOTIDE SEQUENCE</scope>
    <source>
        <strain evidence="2">GVMAG-M-3300023179-71</strain>
    </source>
</reference>
<evidence type="ECO:0000313" key="2">
    <source>
        <dbReference type="EMBL" id="QHT75765.1"/>
    </source>
</evidence>
<feature type="domain" description="RING-type" evidence="1">
    <location>
        <begin position="270"/>
        <end position="305"/>
    </location>
</feature>
<name>A0A6C0H6I5_9ZZZZ</name>
<dbReference type="InterPro" id="IPR006597">
    <property type="entry name" value="Sel1-like"/>
</dbReference>
<dbReference type="InterPro" id="IPR001841">
    <property type="entry name" value="Znf_RING"/>
</dbReference>